<name>A0A6B2L2W4_9EUKA</name>
<sequence>MEEIHDDGNRIRYRWAIDKELMLAEDVDNIIKIQEALLQSDNPFLEDYYFQNYMNKRNPSEVSEDIMYRHSPISECFHPAGTMKTKYYGKDPLEGVLGRTPGHSVRAPRPLVELKGNAIETEEKQLETPTEDVDGGGFARALVGRSNLPRTILLSIENIFSTVIEVEDLNFLVSINVDDRSPDSRTTRQSLYDKCVEKINHLFTSLRTTPNPTPQQGNPEGFYAKEDEFFVRVISISKGAKMLARAIPLLNNTQVLTVISVILRNLHIIVHLPTNDESDQRLRTFFAVIVAILNGIPLTQFLNCFQQLISYNSGAPYLQRRLVRTIKTKIGMLVFTTFLQKGFEVTFTLLQQQRQLNSRIEEIQKIVATWKQLYDQLYEQLQEKLSSLFNTAVTLPPANPQSTTPSIRAPEVGFNEESYGMSAGYSNGALSDWVWQFFVLLALNATPYQKQEMWKELSPIVGSVEQTTAVTNFLHVMRAQQQV</sequence>
<dbReference type="GO" id="GO:0000290">
    <property type="term" value="P:deadenylation-dependent decapping of nuclear-transcribed mRNA"/>
    <property type="evidence" value="ECO:0007669"/>
    <property type="project" value="InterPro"/>
</dbReference>
<dbReference type="EMBL" id="GIBP01002229">
    <property type="protein sequence ID" value="NDV31198.1"/>
    <property type="molecule type" value="Transcribed_RNA"/>
</dbReference>
<feature type="domain" description="mRNA decay factor PAT1" evidence="7">
    <location>
        <begin position="93"/>
        <end position="394"/>
    </location>
</feature>
<evidence type="ECO:0000256" key="5">
    <source>
        <dbReference type="ARBA" id="ARBA00022884"/>
    </source>
</evidence>
<protein>
    <recommendedName>
        <fullName evidence="7">mRNA decay factor PAT1 domain-containing protein</fullName>
    </recommendedName>
</protein>
<dbReference type="GO" id="GO:0003723">
    <property type="term" value="F:RNA binding"/>
    <property type="evidence" value="ECO:0007669"/>
    <property type="project" value="UniProtKB-KW"/>
</dbReference>
<keyword evidence="4" id="KW-0963">Cytoplasm</keyword>
<keyword evidence="5" id="KW-0694">RNA-binding</keyword>
<proteinExistence type="inferred from homology"/>
<evidence type="ECO:0000256" key="3">
    <source>
        <dbReference type="ARBA" id="ARBA00009138"/>
    </source>
</evidence>
<comment type="similarity">
    <text evidence="3">Belongs to the PAT1 family.</text>
</comment>
<dbReference type="AlphaFoldDB" id="A0A6B2L2W4"/>
<dbReference type="Pfam" id="PF09770">
    <property type="entry name" value="PAT1"/>
    <property type="match status" value="1"/>
</dbReference>
<keyword evidence="6" id="KW-0539">Nucleus</keyword>
<evidence type="ECO:0000256" key="4">
    <source>
        <dbReference type="ARBA" id="ARBA00022490"/>
    </source>
</evidence>
<reference evidence="8" key="1">
    <citation type="journal article" date="2020" name="J. Eukaryot. Microbiol.">
        <title>De novo Sequencing, Assembly and Annotation of the Transcriptome for the Free-Living Testate Amoeba Arcella intermedia.</title>
        <authorList>
            <person name="Ribeiro G.M."/>
            <person name="Porfirio-Sousa A.L."/>
            <person name="Maurer-Alcala X.X."/>
            <person name="Katz L.A."/>
            <person name="Lahr D.J.G."/>
        </authorList>
    </citation>
    <scope>NUCLEOTIDE SEQUENCE</scope>
</reference>
<accession>A0A6B2L2W4</accession>
<evidence type="ECO:0000313" key="8">
    <source>
        <dbReference type="EMBL" id="NDV31198.1"/>
    </source>
</evidence>
<dbReference type="PANTHER" id="PTHR21551:SF0">
    <property type="entry name" value="PROTEIN ASSOCIATED WITH TOPO II RELATED-1, ISOFORM A"/>
    <property type="match status" value="1"/>
</dbReference>
<evidence type="ECO:0000256" key="1">
    <source>
        <dbReference type="ARBA" id="ARBA00004123"/>
    </source>
</evidence>
<dbReference type="InterPro" id="IPR019167">
    <property type="entry name" value="PAT1_dom"/>
</dbReference>
<dbReference type="InterPro" id="IPR039900">
    <property type="entry name" value="Pat1-like"/>
</dbReference>
<dbReference type="GO" id="GO:0033962">
    <property type="term" value="P:P-body assembly"/>
    <property type="evidence" value="ECO:0007669"/>
    <property type="project" value="TreeGrafter"/>
</dbReference>
<comment type="subcellular location">
    <subcellularLocation>
        <location evidence="2">Cytoplasm</location>
        <location evidence="2">P-body</location>
    </subcellularLocation>
    <subcellularLocation>
        <location evidence="1">Nucleus</location>
    </subcellularLocation>
</comment>
<evidence type="ECO:0000259" key="7">
    <source>
        <dbReference type="Pfam" id="PF09770"/>
    </source>
</evidence>
<evidence type="ECO:0000256" key="2">
    <source>
        <dbReference type="ARBA" id="ARBA00004201"/>
    </source>
</evidence>
<organism evidence="8">
    <name type="scientific">Arcella intermedia</name>
    <dbReference type="NCBI Taxonomy" id="1963864"/>
    <lineage>
        <taxon>Eukaryota</taxon>
        <taxon>Amoebozoa</taxon>
        <taxon>Tubulinea</taxon>
        <taxon>Elardia</taxon>
        <taxon>Arcellinida</taxon>
        <taxon>Sphaerothecina</taxon>
        <taxon>Arcellidae</taxon>
        <taxon>Arcella</taxon>
    </lineage>
</organism>
<dbReference type="GO" id="GO:0005634">
    <property type="term" value="C:nucleus"/>
    <property type="evidence" value="ECO:0007669"/>
    <property type="project" value="UniProtKB-SubCell"/>
</dbReference>
<evidence type="ECO:0000256" key="6">
    <source>
        <dbReference type="ARBA" id="ARBA00023242"/>
    </source>
</evidence>
<dbReference type="PANTHER" id="PTHR21551">
    <property type="entry name" value="TOPOISOMERASE II-ASSOCIATED PROTEIN PAT1"/>
    <property type="match status" value="1"/>
</dbReference>
<dbReference type="GO" id="GO:0000932">
    <property type="term" value="C:P-body"/>
    <property type="evidence" value="ECO:0007669"/>
    <property type="project" value="UniProtKB-SubCell"/>
</dbReference>